<organism evidence="2 3">
    <name type="scientific">Helianthus annuus</name>
    <name type="common">Common sunflower</name>
    <dbReference type="NCBI Taxonomy" id="4232"/>
    <lineage>
        <taxon>Eukaryota</taxon>
        <taxon>Viridiplantae</taxon>
        <taxon>Streptophyta</taxon>
        <taxon>Embryophyta</taxon>
        <taxon>Tracheophyta</taxon>
        <taxon>Spermatophyta</taxon>
        <taxon>Magnoliopsida</taxon>
        <taxon>eudicotyledons</taxon>
        <taxon>Gunneridae</taxon>
        <taxon>Pentapetalae</taxon>
        <taxon>asterids</taxon>
        <taxon>campanulids</taxon>
        <taxon>Asterales</taxon>
        <taxon>Asteraceae</taxon>
        <taxon>Asteroideae</taxon>
        <taxon>Heliantheae alliance</taxon>
        <taxon>Heliantheae</taxon>
        <taxon>Helianthus</taxon>
    </lineage>
</organism>
<reference evidence="1 3" key="1">
    <citation type="journal article" date="2017" name="Nature">
        <title>The sunflower genome provides insights into oil metabolism, flowering and Asterid evolution.</title>
        <authorList>
            <person name="Badouin H."/>
            <person name="Gouzy J."/>
            <person name="Grassa C.J."/>
            <person name="Murat F."/>
            <person name="Staton S.E."/>
            <person name="Cottret L."/>
            <person name="Lelandais-Briere C."/>
            <person name="Owens G.L."/>
            <person name="Carrere S."/>
            <person name="Mayjonade B."/>
            <person name="Legrand L."/>
            <person name="Gill N."/>
            <person name="Kane N.C."/>
            <person name="Bowers J.E."/>
            <person name="Hubner S."/>
            <person name="Bellec A."/>
            <person name="Berard A."/>
            <person name="Berges H."/>
            <person name="Blanchet N."/>
            <person name="Boniface M.C."/>
            <person name="Brunel D."/>
            <person name="Catrice O."/>
            <person name="Chaidir N."/>
            <person name="Claudel C."/>
            <person name="Donnadieu C."/>
            <person name="Faraut T."/>
            <person name="Fievet G."/>
            <person name="Helmstetter N."/>
            <person name="King M."/>
            <person name="Knapp S.J."/>
            <person name="Lai Z."/>
            <person name="Le Paslier M.C."/>
            <person name="Lippi Y."/>
            <person name="Lorenzon L."/>
            <person name="Mandel J.R."/>
            <person name="Marage G."/>
            <person name="Marchand G."/>
            <person name="Marquand E."/>
            <person name="Bret-Mestries E."/>
            <person name="Morien E."/>
            <person name="Nambeesan S."/>
            <person name="Nguyen T."/>
            <person name="Pegot-Espagnet P."/>
            <person name="Pouilly N."/>
            <person name="Raftis F."/>
            <person name="Sallet E."/>
            <person name="Schiex T."/>
            <person name="Thomas J."/>
            <person name="Vandecasteele C."/>
            <person name="Vares D."/>
            <person name="Vear F."/>
            <person name="Vautrin S."/>
            <person name="Crespi M."/>
            <person name="Mangin B."/>
            <person name="Burke J.M."/>
            <person name="Salse J."/>
            <person name="Munos S."/>
            <person name="Vincourt P."/>
            <person name="Rieseberg L.H."/>
            <person name="Langlade N.B."/>
        </authorList>
    </citation>
    <scope>NUCLEOTIDE SEQUENCE [LARGE SCALE GENOMIC DNA]</scope>
    <source>
        <strain evidence="3">cv. SF193</strain>
        <tissue evidence="1">Leaves</tissue>
    </source>
</reference>
<reference evidence="2" key="2">
    <citation type="submission" date="2017-02" db="EMBL/GenBank/DDBJ databases">
        <title>Sunflower complete genome.</title>
        <authorList>
            <person name="Langlade N."/>
            <person name="Munos S."/>
        </authorList>
    </citation>
    <scope>NUCLEOTIDE SEQUENCE [LARGE SCALE GENOMIC DNA]</scope>
    <source>
        <tissue evidence="2">Leaves</tissue>
    </source>
</reference>
<name>A0A251SV74_HELAN</name>
<dbReference type="InParanoid" id="A0A251SV74"/>
<accession>A0A251SV74</accession>
<dbReference type="Proteomes" id="UP000215914">
    <property type="component" value="Chromosome 13"/>
</dbReference>
<dbReference type="AlphaFoldDB" id="A0A251SV74"/>
<dbReference type="EMBL" id="CM007902">
    <property type="protein sequence ID" value="OTG02777.1"/>
    <property type="molecule type" value="Genomic_DNA"/>
</dbReference>
<dbReference type="Gramene" id="mRNA:HanXRQr2_Chr13g0605411">
    <property type="protein sequence ID" value="mRNA:HanXRQr2_Chr13g0605411"/>
    <property type="gene ID" value="HanXRQr2_Chr13g0605411"/>
</dbReference>
<reference evidence="1" key="3">
    <citation type="submission" date="2020-06" db="EMBL/GenBank/DDBJ databases">
        <title>Helianthus annuus Genome sequencing and assembly Release 2.</title>
        <authorList>
            <person name="Gouzy J."/>
            <person name="Langlade N."/>
            <person name="Munos S."/>
        </authorList>
    </citation>
    <scope>NUCLEOTIDE SEQUENCE</scope>
    <source>
        <tissue evidence="1">Leaves</tissue>
    </source>
</reference>
<proteinExistence type="predicted"/>
<evidence type="ECO:0000313" key="1">
    <source>
        <dbReference type="EMBL" id="KAF5774850.1"/>
    </source>
</evidence>
<evidence type="ECO:0000313" key="3">
    <source>
        <dbReference type="Proteomes" id="UP000215914"/>
    </source>
</evidence>
<evidence type="ECO:0000313" key="2">
    <source>
        <dbReference type="EMBL" id="OTG02777.1"/>
    </source>
</evidence>
<dbReference type="EMBL" id="MNCJ02000328">
    <property type="protein sequence ID" value="KAF5774850.1"/>
    <property type="molecule type" value="Genomic_DNA"/>
</dbReference>
<sequence>METSPWRFVNPLSSFIAKPTPSSMMILVRVCRLSNSPIPNGSFSNNGVFLMSKCRNRLSFKKLLGNLLKFSQPKTININ</sequence>
<gene>
    <name evidence="2" type="ORF">HannXRQ_Chr13g0416831</name>
    <name evidence="1" type="ORF">HanXRQr2_Chr13g0605411</name>
</gene>
<protein>
    <submittedName>
        <fullName evidence="2">Uncharacterized protein</fullName>
    </submittedName>
</protein>
<keyword evidence="3" id="KW-1185">Reference proteome</keyword>